<dbReference type="EMBL" id="JAWDGP010004681">
    <property type="protein sequence ID" value="KAK3762601.1"/>
    <property type="molecule type" value="Genomic_DNA"/>
</dbReference>
<protein>
    <submittedName>
        <fullName evidence="1">Uncharacterized protein</fullName>
    </submittedName>
</protein>
<accession>A0AAE1D9S8</accession>
<comment type="caution">
    <text evidence="1">The sequence shown here is derived from an EMBL/GenBank/DDBJ whole genome shotgun (WGS) entry which is preliminary data.</text>
</comment>
<sequence length="141" mass="15625">MLRVPLSRILLLPHKRVLSSQSRLLPLIFNATQRQLNLSQEMSQSQENLAVLVVEFPIVTDPSGPDCLSTDLGWELEAPPGCTYLGATPFSPALIPVYRWTHLSADRCDVSYSSHWLLVTVAARRCELVKGSPLLGTQCPE</sequence>
<keyword evidence="2" id="KW-1185">Reference proteome</keyword>
<gene>
    <name evidence="1" type="ORF">RRG08_020680</name>
</gene>
<evidence type="ECO:0000313" key="1">
    <source>
        <dbReference type="EMBL" id="KAK3762601.1"/>
    </source>
</evidence>
<proteinExistence type="predicted"/>
<reference evidence="1" key="1">
    <citation type="journal article" date="2023" name="G3 (Bethesda)">
        <title>A reference genome for the long-term kleptoplast-retaining sea slug Elysia crispata morphotype clarki.</title>
        <authorList>
            <person name="Eastman K.E."/>
            <person name="Pendleton A.L."/>
            <person name="Shaikh M.A."/>
            <person name="Suttiyut T."/>
            <person name="Ogas R."/>
            <person name="Tomko P."/>
            <person name="Gavelis G."/>
            <person name="Widhalm J.R."/>
            <person name="Wisecaver J.H."/>
        </authorList>
    </citation>
    <scope>NUCLEOTIDE SEQUENCE</scope>
    <source>
        <strain evidence="1">ECLA1</strain>
    </source>
</reference>
<dbReference type="AlphaFoldDB" id="A0AAE1D9S8"/>
<evidence type="ECO:0000313" key="2">
    <source>
        <dbReference type="Proteomes" id="UP001283361"/>
    </source>
</evidence>
<name>A0AAE1D9S8_9GAST</name>
<dbReference type="Proteomes" id="UP001283361">
    <property type="component" value="Unassembled WGS sequence"/>
</dbReference>
<organism evidence="1 2">
    <name type="scientific">Elysia crispata</name>
    <name type="common">lettuce slug</name>
    <dbReference type="NCBI Taxonomy" id="231223"/>
    <lineage>
        <taxon>Eukaryota</taxon>
        <taxon>Metazoa</taxon>
        <taxon>Spiralia</taxon>
        <taxon>Lophotrochozoa</taxon>
        <taxon>Mollusca</taxon>
        <taxon>Gastropoda</taxon>
        <taxon>Heterobranchia</taxon>
        <taxon>Euthyneura</taxon>
        <taxon>Panpulmonata</taxon>
        <taxon>Sacoglossa</taxon>
        <taxon>Placobranchoidea</taxon>
        <taxon>Plakobranchidae</taxon>
        <taxon>Elysia</taxon>
    </lineage>
</organism>